<dbReference type="GeneID" id="30004550"/>
<evidence type="ECO:0008006" key="3">
    <source>
        <dbReference type="Google" id="ProtNLM"/>
    </source>
</evidence>
<reference evidence="1 2" key="1">
    <citation type="submission" date="2016-04" db="EMBL/GenBank/DDBJ databases">
        <title>Draft genome of Fonsecaea erecta CBS 125763.</title>
        <authorList>
            <person name="Weiss V.A."/>
            <person name="Vicente V.A."/>
            <person name="Raittz R.T."/>
            <person name="Moreno L.F."/>
            <person name="De Souza E.M."/>
            <person name="Pedrosa F.O."/>
            <person name="Steffens M.B."/>
            <person name="Faoro H."/>
            <person name="Tadra-Sfeir M.Z."/>
            <person name="Najafzadeh M.J."/>
            <person name="Felipe M.S."/>
            <person name="Teixeira M."/>
            <person name="Sun J."/>
            <person name="Xi L."/>
            <person name="Gomes R."/>
            <person name="De Azevedo C.M."/>
            <person name="Salgado C.G."/>
            <person name="Da Silva M.B."/>
            <person name="Nascimento M.F."/>
            <person name="Queiroz-Telles F."/>
            <person name="Attili D.S."/>
            <person name="Gorbushina A."/>
        </authorList>
    </citation>
    <scope>NUCLEOTIDE SEQUENCE [LARGE SCALE GENOMIC DNA]</scope>
    <source>
        <strain evidence="1 2">CBS 125763</strain>
    </source>
</reference>
<dbReference type="PANTHER" id="PTHR48419:SF1">
    <property type="entry name" value="SULFOTRANSFERASE DOMAIN-CONTAINING PROTEIN"/>
    <property type="match status" value="1"/>
</dbReference>
<dbReference type="OrthoDB" id="2405944at2759"/>
<dbReference type="PANTHER" id="PTHR48419">
    <property type="entry name" value="SULFOTRANSFERASE DOMAIN-CONTAINING PROTEIN"/>
    <property type="match status" value="1"/>
</dbReference>
<dbReference type="InterPro" id="IPR027417">
    <property type="entry name" value="P-loop_NTPase"/>
</dbReference>
<dbReference type="STRING" id="1367422.A0A178ZX47"/>
<dbReference type="Gene3D" id="3.40.50.300">
    <property type="entry name" value="P-loop containing nucleotide triphosphate hydrolases"/>
    <property type="match status" value="1"/>
</dbReference>
<dbReference type="SUPFAM" id="SSF52540">
    <property type="entry name" value="P-loop containing nucleoside triphosphate hydrolases"/>
    <property type="match status" value="1"/>
</dbReference>
<dbReference type="RefSeq" id="XP_018697775.1">
    <property type="nucleotide sequence ID" value="XM_018831896.1"/>
</dbReference>
<dbReference type="EMBL" id="LVYI01000001">
    <property type="protein sequence ID" value="OAP64408.1"/>
    <property type="molecule type" value="Genomic_DNA"/>
</dbReference>
<proteinExistence type="predicted"/>
<dbReference type="AlphaFoldDB" id="A0A178ZX47"/>
<dbReference type="Proteomes" id="UP000078343">
    <property type="component" value="Unassembled WGS sequence"/>
</dbReference>
<dbReference type="InterPro" id="IPR053226">
    <property type="entry name" value="Pyrrolopyrazine_biosynth_F"/>
</dbReference>
<accession>A0A178ZX47</accession>
<name>A0A178ZX47_9EURO</name>
<keyword evidence="2" id="KW-1185">Reference proteome</keyword>
<gene>
    <name evidence="1" type="ORF">AYL99_00380</name>
</gene>
<evidence type="ECO:0000313" key="1">
    <source>
        <dbReference type="EMBL" id="OAP64408.1"/>
    </source>
</evidence>
<comment type="caution">
    <text evidence="1">The sequence shown here is derived from an EMBL/GenBank/DDBJ whole genome shotgun (WGS) entry which is preliminary data.</text>
</comment>
<organism evidence="1 2">
    <name type="scientific">Fonsecaea erecta</name>
    <dbReference type="NCBI Taxonomy" id="1367422"/>
    <lineage>
        <taxon>Eukaryota</taxon>
        <taxon>Fungi</taxon>
        <taxon>Dikarya</taxon>
        <taxon>Ascomycota</taxon>
        <taxon>Pezizomycotina</taxon>
        <taxon>Eurotiomycetes</taxon>
        <taxon>Chaetothyriomycetidae</taxon>
        <taxon>Chaetothyriales</taxon>
        <taxon>Herpotrichiellaceae</taxon>
        <taxon>Fonsecaea</taxon>
    </lineage>
</organism>
<protein>
    <recommendedName>
        <fullName evidence="3">P-loop containing nucleoside triphosphate hydrolase protein</fullName>
    </recommendedName>
</protein>
<sequence>MAKPIFCATHPRACSTAFERVFMTRKDLTCVHEPFGDAFYYGPERMSVRYEDDEDTRKASGYSDSTYKTIFDHLERVGTEGKRVFIKDILHYLVPPDQQPPKLAPSLQSVKRGIGTQKMTNNINGVNGANGVNGTHHVNDTHGTNGVNGVNGVNGTHHVNGINGVNGAHHVNGVNGTNGVSKKAPFPFPTEGEPGNPTIVPKALLDKFHFTFLIRDPHSSIPSYYRCTIPPLEDLTGFHEFYPNEAGYDELRRFFDYAREVGLVRDRKDGLKNGIQSGNVMNGAADVPEVCVVDADDLLDDPEGVLRAYCQSVGLDFHPDMLNWDNEEDQQRAKTAFEKWKGFHEDAIDSTDLKPRTHKKAPKTEEQWDAEWKEKYGEEAAKVIRKTVDDNMAHYLHLKQFALKP</sequence>
<evidence type="ECO:0000313" key="2">
    <source>
        <dbReference type="Proteomes" id="UP000078343"/>
    </source>
</evidence>